<dbReference type="Gene3D" id="3.30.200.20">
    <property type="entry name" value="Phosphorylase Kinase, domain 1"/>
    <property type="match status" value="1"/>
</dbReference>
<evidence type="ECO:0000259" key="17">
    <source>
        <dbReference type="PROSITE" id="PS50011"/>
    </source>
</evidence>
<keyword evidence="14" id="KW-0393">Immunoglobulin domain</keyword>
<dbReference type="EC" id="2.7.10.1" evidence="2"/>
<dbReference type="InterPro" id="IPR013783">
    <property type="entry name" value="Ig-like_fold"/>
</dbReference>
<comment type="caution">
    <text evidence="19">The sequence shown here is derived from an EMBL/GenBank/DDBJ whole genome shotgun (WGS) entry which is preliminary data.</text>
</comment>
<name>A0A2B4RCA1_STYPI</name>
<dbReference type="GO" id="GO:0005886">
    <property type="term" value="C:plasma membrane"/>
    <property type="evidence" value="ECO:0007669"/>
    <property type="project" value="TreeGrafter"/>
</dbReference>
<feature type="transmembrane region" description="Helical" evidence="16">
    <location>
        <begin position="1095"/>
        <end position="1118"/>
    </location>
</feature>
<reference evidence="20" key="1">
    <citation type="journal article" date="2017" name="bioRxiv">
        <title>Comparative analysis of the genomes of Stylophora pistillata and Acropora digitifera provides evidence for extensive differences between species of corals.</title>
        <authorList>
            <person name="Voolstra C.R."/>
            <person name="Li Y."/>
            <person name="Liew Y.J."/>
            <person name="Baumgarten S."/>
            <person name="Zoccola D."/>
            <person name="Flot J.-F."/>
            <person name="Tambutte S."/>
            <person name="Allemand D."/>
            <person name="Aranda M."/>
        </authorList>
    </citation>
    <scope>NUCLEOTIDE SEQUENCE [LARGE SCALE GENOMIC DNA]</scope>
</reference>
<dbReference type="InterPro" id="IPR003598">
    <property type="entry name" value="Ig_sub2"/>
</dbReference>
<dbReference type="InterPro" id="IPR020635">
    <property type="entry name" value="Tyr_kinase_cat_dom"/>
</dbReference>
<feature type="compositionally biased region" description="Basic and acidic residues" evidence="15">
    <location>
        <begin position="1213"/>
        <end position="1223"/>
    </location>
</feature>
<dbReference type="FunFam" id="3.30.200.20:FF:000619">
    <property type="entry name" value="macrophage colony-stimulating factor 1 receptor isoform X2"/>
    <property type="match status" value="1"/>
</dbReference>
<dbReference type="InterPro" id="IPR001245">
    <property type="entry name" value="Ser-Thr/Tyr_kinase_cat_dom"/>
</dbReference>
<dbReference type="CDD" id="cd00096">
    <property type="entry name" value="Ig"/>
    <property type="match status" value="2"/>
</dbReference>
<dbReference type="SMART" id="SM00219">
    <property type="entry name" value="TyrKc"/>
    <property type="match status" value="1"/>
</dbReference>
<evidence type="ECO:0000256" key="8">
    <source>
        <dbReference type="ARBA" id="ARBA00022840"/>
    </source>
</evidence>
<feature type="region of interest" description="Disordered" evidence="15">
    <location>
        <begin position="1506"/>
        <end position="1526"/>
    </location>
</feature>
<dbReference type="SMART" id="SM00409">
    <property type="entry name" value="IG"/>
    <property type="match status" value="9"/>
</dbReference>
<dbReference type="PANTHER" id="PTHR24416:SF600">
    <property type="entry name" value="PDGF- AND VEGF-RECEPTOR RELATED, ISOFORM J"/>
    <property type="match status" value="1"/>
</dbReference>
<dbReference type="Gene3D" id="2.60.40.10">
    <property type="entry name" value="Immunoglobulins"/>
    <property type="match status" value="7"/>
</dbReference>
<dbReference type="PROSITE" id="PS50011">
    <property type="entry name" value="PROTEIN_KINASE_DOM"/>
    <property type="match status" value="1"/>
</dbReference>
<evidence type="ECO:0000256" key="16">
    <source>
        <dbReference type="SAM" id="Phobius"/>
    </source>
</evidence>
<dbReference type="PROSITE" id="PS00240">
    <property type="entry name" value="RECEPTOR_TYR_KIN_III"/>
    <property type="match status" value="1"/>
</dbReference>
<dbReference type="GO" id="GO:0005524">
    <property type="term" value="F:ATP binding"/>
    <property type="evidence" value="ECO:0007669"/>
    <property type="project" value="UniProtKB-KW"/>
</dbReference>
<dbReference type="PRINTS" id="PR00109">
    <property type="entry name" value="TYRKINASE"/>
</dbReference>
<feature type="region of interest" description="Disordered" evidence="15">
    <location>
        <begin position="1201"/>
        <end position="1223"/>
    </location>
</feature>
<feature type="domain" description="Ig-like" evidence="18">
    <location>
        <begin position="238"/>
        <end position="345"/>
    </location>
</feature>
<evidence type="ECO:0000259" key="18">
    <source>
        <dbReference type="PROSITE" id="PS50835"/>
    </source>
</evidence>
<evidence type="ECO:0000256" key="6">
    <source>
        <dbReference type="ARBA" id="ARBA00022741"/>
    </source>
</evidence>
<dbReference type="InterPro" id="IPR003599">
    <property type="entry name" value="Ig_sub"/>
</dbReference>
<keyword evidence="20" id="KW-1185">Reference proteome</keyword>
<evidence type="ECO:0000313" key="20">
    <source>
        <dbReference type="Proteomes" id="UP000225706"/>
    </source>
</evidence>
<evidence type="ECO:0000256" key="7">
    <source>
        <dbReference type="ARBA" id="ARBA00022777"/>
    </source>
</evidence>
<evidence type="ECO:0000256" key="4">
    <source>
        <dbReference type="ARBA" id="ARBA00022679"/>
    </source>
</evidence>
<keyword evidence="10 16" id="KW-0472">Membrane</keyword>
<dbReference type="PANTHER" id="PTHR24416">
    <property type="entry name" value="TYROSINE-PROTEIN KINASE RECEPTOR"/>
    <property type="match status" value="1"/>
</dbReference>
<dbReference type="PROSITE" id="PS50835">
    <property type="entry name" value="IG_LIKE"/>
    <property type="match status" value="6"/>
</dbReference>
<evidence type="ECO:0000256" key="5">
    <source>
        <dbReference type="ARBA" id="ARBA00022692"/>
    </source>
</evidence>
<feature type="domain" description="Ig-like" evidence="18">
    <location>
        <begin position="135"/>
        <end position="228"/>
    </location>
</feature>
<feature type="domain" description="Ig-like" evidence="18">
    <location>
        <begin position="670"/>
        <end position="779"/>
    </location>
</feature>
<evidence type="ECO:0000256" key="2">
    <source>
        <dbReference type="ARBA" id="ARBA00011902"/>
    </source>
</evidence>
<dbReference type="Proteomes" id="UP000225706">
    <property type="component" value="Unassembled WGS sequence"/>
</dbReference>
<protein>
    <recommendedName>
        <fullName evidence="2">receptor protein-tyrosine kinase</fullName>
        <ecNumber evidence="2">2.7.10.1</ecNumber>
    </recommendedName>
</protein>
<dbReference type="FunFam" id="1.10.510.10:FF:000554">
    <property type="entry name" value="Predicted protein"/>
    <property type="match status" value="1"/>
</dbReference>
<dbReference type="Pfam" id="PF07714">
    <property type="entry name" value="PK_Tyr_Ser-Thr"/>
    <property type="match status" value="1"/>
</dbReference>
<dbReference type="Gene3D" id="1.10.510.10">
    <property type="entry name" value="Transferase(Phosphotransferase) domain 1"/>
    <property type="match status" value="1"/>
</dbReference>
<dbReference type="SMART" id="SM00408">
    <property type="entry name" value="IGc2"/>
    <property type="match status" value="7"/>
</dbReference>
<keyword evidence="19" id="KW-0675">Receptor</keyword>
<dbReference type="SMART" id="SM00220">
    <property type="entry name" value="S_TKc"/>
    <property type="match status" value="1"/>
</dbReference>
<keyword evidence="3" id="KW-0597">Phosphoprotein</keyword>
<evidence type="ECO:0000256" key="3">
    <source>
        <dbReference type="ARBA" id="ARBA00022553"/>
    </source>
</evidence>
<sequence length="1526" mass="170178">MAASRNIVWRDYKFSAFCVIFIWTFLCSSRPGVDALKFLNPSSQILSGFLGMNIDINCSTDDTNATVQLLHSQSFGPFTERTLSPEKLHKNKQVFTLLNLSVKDAGQYRCKATDGQQTIEWANSGYLFLTPGILPDIILDPSKPIIILQGKTGKITCQAVDWSVSKLSWKKTNDSGDQPVPDSKVEDVIDKTNNIVKAILTITNAQPQDSGEYKCVLTAFSKQNYKLTNIRVDAPTQPLIYSYTGEKTVDEGTKKTLRCTTKASPKANVTWYRHGKELQNTTTCSASDKDKCKTVYEIYEDDPVPALHTPFTKHVLEIHSATYPRDQGEFKCIATNGIGQPAELIIDLDILAPPTLNKARDEAVAKEGEETKVICDVKKSNPIPNITWKYQTVNCDDVDNCLPDESKWINVPSNLLLTPQQTNSSQVLVEKSQSAAFYHCQADNGVGNDTHIVELIRTGESKIKETAVAKEGEETKVICDVKKSNPIPNITWKYQTVKCDDVENCLPDESKWIDVPSNLLLTPQQTNSSQVLVEKSQSAAFYRCQADNGVGNDTHIVELIRIAKSKKLVQFEPDSKTQFDEQGTLRLACIKRCGIFCTSTLFKDGHQLSFEKNDSRVNITIIQSPNNRYESRKILTIKRLTLNDTGSYRCGLNGLEFDELNITIKKLVATDISKLPNKTVIQDDDRQVQLYCNATGYPKPILTWYIDRNGEKVRINEKEEGLGGNVDACQKRTPGYFFLVESNPSDLVICSPSLQHVGKYTCLASSPRFQDKEQSAFINVLTKSKKIVQFEPDSKMQFDEQGTLRLACIKRCGIFCYSTLFKDGRQLSVEKNDWRVNITIIQSPNDRYESNKILTIKRLTLNDTGSYRCGLGVLFGFEFDELNITIKKLVAPDISKLPNKTVIQDDDWQVQLYCNATGYPKPILTWYIDINGEKVRINEKEEGLGGNVDACQKRTPGYFFLVDSNPSDLVICSPSLQHVGKYTCLASSPRFQDKEQSAFINVLKSTPVTRAGGSPLSTGALVGIATGVESTPVTRAGGSPLSTGALVGIATGVESTPVTRAGGSPLSTGALVGIATGVEPTPVTRAGGSPLSTGALVGIALGVGAFVLLVLVICCVVYRRQKKQIDEYKEIYFLRSSDYQIEPDRSLLEQCGDLPYDPDWEFPEERLILGDVLGAGAFGQVMKAEAIGILALEPRDKSAESFKRRSKIRRSSRAKDLKKEEGPGWKNTRIPVAVKTLKEGASESEYKDLASELKILIHLGQHKNIVNLLGACTRGKRLMMIMEFAPHGSLLSFLRSKRDIYEPDWTKTTNDPNKEFTLVDLCVHRDLAARNILVGEDFVMKIADFGLARDIYKDDLYVKKTQGLLPVKWMAPESLFDRVYTEKTDVWSFGILLWETFTLGGTPYPDLPTEQLLDYLSEGRRMDNPAKCPLEVYTVMRDCWLHDPEQRPPFTFLNERLGKILERHMRTDNPYLALELDDDEGVESQGYYLQPCDSGLRNSKRYVESPICSPTSELPPNTDKEGAGMG</sequence>
<dbReference type="InterPro" id="IPR011009">
    <property type="entry name" value="Kinase-like_dom_sf"/>
</dbReference>
<accession>A0A2B4RCA1</accession>
<keyword evidence="7" id="KW-0418">Kinase</keyword>
<gene>
    <name evidence="19" type="primary">fgfr2</name>
    <name evidence="19" type="ORF">AWC38_SpisGene21419</name>
</gene>
<feature type="domain" description="Ig-like" evidence="18">
    <location>
        <begin position="892"/>
        <end position="1001"/>
    </location>
</feature>
<keyword evidence="5 16" id="KW-0812">Transmembrane</keyword>
<feature type="domain" description="Protein kinase" evidence="17">
    <location>
        <begin position="1167"/>
        <end position="1472"/>
    </location>
</feature>
<evidence type="ECO:0000313" key="19">
    <source>
        <dbReference type="EMBL" id="PFX14423.1"/>
    </source>
</evidence>
<dbReference type="GO" id="GO:0007169">
    <property type="term" value="P:cell surface receptor protein tyrosine kinase signaling pathway"/>
    <property type="evidence" value="ECO:0007669"/>
    <property type="project" value="InterPro"/>
</dbReference>
<dbReference type="SUPFAM" id="SSF48726">
    <property type="entry name" value="Immunoglobulin"/>
    <property type="match status" value="7"/>
</dbReference>
<keyword evidence="4" id="KW-0808">Transferase</keyword>
<evidence type="ECO:0000256" key="13">
    <source>
        <dbReference type="ARBA" id="ARBA00023180"/>
    </source>
</evidence>
<evidence type="ECO:0000256" key="14">
    <source>
        <dbReference type="ARBA" id="ARBA00023319"/>
    </source>
</evidence>
<organism evidence="19 20">
    <name type="scientific">Stylophora pistillata</name>
    <name type="common">Smooth cauliflower coral</name>
    <dbReference type="NCBI Taxonomy" id="50429"/>
    <lineage>
        <taxon>Eukaryota</taxon>
        <taxon>Metazoa</taxon>
        <taxon>Cnidaria</taxon>
        <taxon>Anthozoa</taxon>
        <taxon>Hexacorallia</taxon>
        <taxon>Scleractinia</taxon>
        <taxon>Astrocoeniina</taxon>
        <taxon>Pocilloporidae</taxon>
        <taxon>Stylophora</taxon>
    </lineage>
</organism>
<evidence type="ECO:0000256" key="1">
    <source>
        <dbReference type="ARBA" id="ARBA00004479"/>
    </source>
</evidence>
<evidence type="ECO:0000256" key="15">
    <source>
        <dbReference type="SAM" id="MobiDB-lite"/>
    </source>
</evidence>
<keyword evidence="6" id="KW-0547">Nucleotide-binding</keyword>
<dbReference type="EMBL" id="LSMT01000782">
    <property type="protein sequence ID" value="PFX14423.1"/>
    <property type="molecule type" value="Genomic_DNA"/>
</dbReference>
<dbReference type="InterPro" id="IPR050122">
    <property type="entry name" value="RTK"/>
</dbReference>
<dbReference type="GO" id="GO:0043235">
    <property type="term" value="C:receptor complex"/>
    <property type="evidence" value="ECO:0007669"/>
    <property type="project" value="TreeGrafter"/>
</dbReference>
<feature type="domain" description="Ig-like" evidence="18">
    <location>
        <begin position="461"/>
        <end position="560"/>
    </location>
</feature>
<dbReference type="OrthoDB" id="5989413at2759"/>
<dbReference type="GO" id="GO:0004714">
    <property type="term" value="F:transmembrane receptor protein tyrosine kinase activity"/>
    <property type="evidence" value="ECO:0007669"/>
    <property type="project" value="UniProtKB-EC"/>
</dbReference>
<keyword evidence="13" id="KW-0325">Glycoprotein</keyword>
<dbReference type="InterPro" id="IPR000719">
    <property type="entry name" value="Prot_kinase_dom"/>
</dbReference>
<dbReference type="Pfam" id="PF13927">
    <property type="entry name" value="Ig_3"/>
    <property type="match status" value="4"/>
</dbReference>
<evidence type="ECO:0000256" key="10">
    <source>
        <dbReference type="ARBA" id="ARBA00023136"/>
    </source>
</evidence>
<evidence type="ECO:0000256" key="12">
    <source>
        <dbReference type="ARBA" id="ARBA00023157"/>
    </source>
</evidence>
<keyword evidence="11" id="KW-0829">Tyrosine-protein kinase</keyword>
<dbReference type="InterPro" id="IPR001824">
    <property type="entry name" value="Tyr_kinase_rcpt_3_CS"/>
</dbReference>
<proteinExistence type="predicted"/>
<keyword evidence="9 16" id="KW-1133">Transmembrane helix</keyword>
<feature type="domain" description="Ig-like" evidence="18">
    <location>
        <begin position="354"/>
        <end position="456"/>
    </location>
</feature>
<dbReference type="InterPro" id="IPR036179">
    <property type="entry name" value="Ig-like_dom_sf"/>
</dbReference>
<keyword evidence="8" id="KW-0067">ATP-binding</keyword>
<dbReference type="InterPro" id="IPR007110">
    <property type="entry name" value="Ig-like_dom"/>
</dbReference>
<keyword evidence="12" id="KW-1015">Disulfide bond</keyword>
<evidence type="ECO:0000256" key="9">
    <source>
        <dbReference type="ARBA" id="ARBA00022989"/>
    </source>
</evidence>
<evidence type="ECO:0000256" key="11">
    <source>
        <dbReference type="ARBA" id="ARBA00023137"/>
    </source>
</evidence>
<dbReference type="SUPFAM" id="SSF56112">
    <property type="entry name" value="Protein kinase-like (PK-like)"/>
    <property type="match status" value="1"/>
</dbReference>
<comment type="subcellular location">
    <subcellularLocation>
        <location evidence="1">Membrane</location>
        <topology evidence="1">Single-pass type I membrane protein</topology>
    </subcellularLocation>
</comment>